<dbReference type="SUPFAM" id="SSF111369">
    <property type="entry name" value="HlyD-like secretion proteins"/>
    <property type="match status" value="1"/>
</dbReference>
<dbReference type="PANTHER" id="PTHR30469:SF20">
    <property type="entry name" value="EFFLUX RND TRANSPORTER PERIPLASMIC ADAPTOR SUBUNIT"/>
    <property type="match status" value="1"/>
</dbReference>
<sequence length="374" mass="40682">MKKKPLKFLILFASLALISLSASCTRKDESRPAPAIRPIRTIRVGAPDPDRERTFSGVSGAAVEIRLSFRVGGKIEELPVKSGMKLEKGDLIARLDPTDYDLTVRQYRAQLAQARAVHIRVRADYDRDKQLYEAGDISRSQLGQSLAARRSAKAQVDAAGEAIHLAEQKLKYTTLKAPVSGTVASVPAEVHETVAAGQPIATITSGDAMEMEIGVPESLISGIQVGFPARIRFDAIPDRNFHAKTVEVGIEATRSSTWPVTLRILEQDDRLRPGMSGEAALTFEAGGEFITIPPVAVVSTPEGQQYVWVYRERDATVTRRDITVGTLTSHGLQVTEGLEPGDIIAVRGVHRLTGGMRVKRLSPTAATRTEEVSR</sequence>
<evidence type="ECO:0000313" key="8">
    <source>
        <dbReference type="EMBL" id="GBC64142.1"/>
    </source>
</evidence>
<feature type="chain" id="PRO_5019586198" evidence="4">
    <location>
        <begin position="25"/>
        <end position="374"/>
    </location>
</feature>
<comment type="subcellular location">
    <subcellularLocation>
        <location evidence="1">Cell envelope</location>
    </subcellularLocation>
</comment>
<reference evidence="9" key="2">
    <citation type="submission" date="2019-01" db="EMBL/GenBank/DDBJ databases">
        <title>Genome sequence of Desulfonema ishimotonii strain Tokyo 01.</title>
        <authorList>
            <person name="Fukui M."/>
        </authorList>
    </citation>
    <scope>NUCLEOTIDE SEQUENCE [LARGE SCALE GENOMIC DNA]</scope>
    <source>
        <strain evidence="9">Tokyo 01</strain>
    </source>
</reference>
<feature type="domain" description="CusB-like beta-barrel" evidence="6">
    <location>
        <begin position="212"/>
        <end position="282"/>
    </location>
</feature>
<keyword evidence="4" id="KW-0732">Signal</keyword>
<feature type="signal peptide" evidence="4">
    <location>
        <begin position="1"/>
        <end position="24"/>
    </location>
</feature>
<keyword evidence="9" id="KW-1185">Reference proteome</keyword>
<evidence type="ECO:0000256" key="1">
    <source>
        <dbReference type="ARBA" id="ARBA00004196"/>
    </source>
</evidence>
<dbReference type="Gene3D" id="1.10.287.470">
    <property type="entry name" value="Helix hairpin bin"/>
    <property type="match status" value="1"/>
</dbReference>
<evidence type="ECO:0000259" key="7">
    <source>
        <dbReference type="Pfam" id="PF25967"/>
    </source>
</evidence>
<feature type="domain" description="Multidrug resistance protein MdtA-like barrel-sandwich hybrid" evidence="5">
    <location>
        <begin position="69"/>
        <end position="204"/>
    </location>
</feature>
<dbReference type="InterPro" id="IPR058792">
    <property type="entry name" value="Beta-barrel_RND_2"/>
</dbReference>
<comment type="caution">
    <text evidence="8">The sequence shown here is derived from an EMBL/GenBank/DDBJ whole genome shotgun (WGS) entry which is preliminary data.</text>
</comment>
<dbReference type="AlphaFoldDB" id="A0A401G4I2"/>
<dbReference type="InterPro" id="IPR058625">
    <property type="entry name" value="MdtA-like_BSH"/>
</dbReference>
<dbReference type="Pfam" id="PF25954">
    <property type="entry name" value="Beta-barrel_RND_2"/>
    <property type="match status" value="1"/>
</dbReference>
<dbReference type="Gene3D" id="2.40.420.20">
    <property type="match status" value="1"/>
</dbReference>
<dbReference type="GO" id="GO:0015562">
    <property type="term" value="F:efflux transmembrane transporter activity"/>
    <property type="evidence" value="ECO:0007669"/>
    <property type="project" value="TreeGrafter"/>
</dbReference>
<dbReference type="PANTHER" id="PTHR30469">
    <property type="entry name" value="MULTIDRUG RESISTANCE PROTEIN MDTA"/>
    <property type="match status" value="1"/>
</dbReference>
<evidence type="ECO:0000259" key="5">
    <source>
        <dbReference type="Pfam" id="PF25917"/>
    </source>
</evidence>
<accession>A0A401G4I2</accession>
<evidence type="ECO:0000256" key="3">
    <source>
        <dbReference type="ARBA" id="ARBA00022448"/>
    </source>
</evidence>
<dbReference type="Gene3D" id="2.40.50.100">
    <property type="match status" value="1"/>
</dbReference>
<dbReference type="OrthoDB" id="9778236at2"/>
<dbReference type="GO" id="GO:1990281">
    <property type="term" value="C:efflux pump complex"/>
    <property type="evidence" value="ECO:0007669"/>
    <property type="project" value="TreeGrafter"/>
</dbReference>
<reference evidence="9" key="1">
    <citation type="submission" date="2017-11" db="EMBL/GenBank/DDBJ databases">
        <authorList>
            <person name="Watanabe M."/>
            <person name="Kojima H."/>
        </authorList>
    </citation>
    <scope>NUCLEOTIDE SEQUENCE [LARGE SCALE GENOMIC DNA]</scope>
    <source>
        <strain evidence="9">Tokyo 01</strain>
    </source>
</reference>
<dbReference type="Pfam" id="PF25967">
    <property type="entry name" value="RND-MFP_C"/>
    <property type="match status" value="1"/>
</dbReference>
<proteinExistence type="inferred from homology"/>
<evidence type="ECO:0000259" key="6">
    <source>
        <dbReference type="Pfam" id="PF25954"/>
    </source>
</evidence>
<dbReference type="NCBIfam" id="TIGR01730">
    <property type="entry name" value="RND_mfp"/>
    <property type="match status" value="1"/>
</dbReference>
<dbReference type="Gene3D" id="2.40.30.170">
    <property type="match status" value="1"/>
</dbReference>
<name>A0A401G4I2_9BACT</name>
<dbReference type="InterPro" id="IPR058627">
    <property type="entry name" value="MdtA-like_C"/>
</dbReference>
<evidence type="ECO:0000256" key="2">
    <source>
        <dbReference type="ARBA" id="ARBA00009477"/>
    </source>
</evidence>
<gene>
    <name evidence="8" type="ORF">DENIS_5160</name>
</gene>
<comment type="similarity">
    <text evidence="2">Belongs to the membrane fusion protein (MFP) (TC 8.A.1) family.</text>
</comment>
<dbReference type="EMBL" id="BEXT01000001">
    <property type="protein sequence ID" value="GBC64142.1"/>
    <property type="molecule type" value="Genomic_DNA"/>
</dbReference>
<evidence type="ECO:0000256" key="4">
    <source>
        <dbReference type="SAM" id="SignalP"/>
    </source>
</evidence>
<evidence type="ECO:0000313" key="9">
    <source>
        <dbReference type="Proteomes" id="UP000288096"/>
    </source>
</evidence>
<feature type="domain" description="Multidrug resistance protein MdtA-like C-terminal permuted SH3" evidence="7">
    <location>
        <begin position="290"/>
        <end position="350"/>
    </location>
</feature>
<dbReference type="RefSeq" id="WP_124331141.1">
    <property type="nucleotide sequence ID" value="NZ_BEXT01000001.1"/>
</dbReference>
<dbReference type="InterPro" id="IPR006143">
    <property type="entry name" value="RND_pump_MFP"/>
</dbReference>
<dbReference type="PROSITE" id="PS51257">
    <property type="entry name" value="PROKAR_LIPOPROTEIN"/>
    <property type="match status" value="1"/>
</dbReference>
<protein>
    <submittedName>
        <fullName evidence="8">Efflux RND transporter periplasmic adaptor subun it</fullName>
    </submittedName>
</protein>
<keyword evidence="3" id="KW-0813">Transport</keyword>
<dbReference type="Pfam" id="PF25917">
    <property type="entry name" value="BSH_RND"/>
    <property type="match status" value="1"/>
</dbReference>
<organism evidence="8 9">
    <name type="scientific">Desulfonema ishimotonii</name>
    <dbReference type="NCBI Taxonomy" id="45657"/>
    <lineage>
        <taxon>Bacteria</taxon>
        <taxon>Pseudomonadati</taxon>
        <taxon>Thermodesulfobacteriota</taxon>
        <taxon>Desulfobacteria</taxon>
        <taxon>Desulfobacterales</taxon>
        <taxon>Desulfococcaceae</taxon>
        <taxon>Desulfonema</taxon>
    </lineage>
</organism>
<dbReference type="Proteomes" id="UP000288096">
    <property type="component" value="Unassembled WGS sequence"/>
</dbReference>